<keyword evidence="4 5" id="KW-0472">Membrane</keyword>
<evidence type="ECO:0000313" key="7">
    <source>
        <dbReference type="Proteomes" id="UP000310066"/>
    </source>
</evidence>
<dbReference type="AlphaFoldDB" id="A0A4U0UC92"/>
<evidence type="ECO:0000256" key="1">
    <source>
        <dbReference type="ARBA" id="ARBA00004141"/>
    </source>
</evidence>
<comment type="subcellular location">
    <subcellularLocation>
        <location evidence="1">Membrane</location>
        <topology evidence="1">Multi-pass membrane protein</topology>
    </subcellularLocation>
</comment>
<feature type="transmembrane region" description="Helical" evidence="5">
    <location>
        <begin position="134"/>
        <end position="152"/>
    </location>
</feature>
<dbReference type="PANTHER" id="PTHR42718">
    <property type="entry name" value="MAJOR FACILITATOR SUPERFAMILY MULTIDRUG TRANSPORTER MFSC"/>
    <property type="match status" value="1"/>
</dbReference>
<evidence type="ECO:0000256" key="5">
    <source>
        <dbReference type="SAM" id="Phobius"/>
    </source>
</evidence>
<reference evidence="6 7" key="1">
    <citation type="submission" date="2017-03" db="EMBL/GenBank/DDBJ databases">
        <title>Genomes of endolithic fungi from Antarctica.</title>
        <authorList>
            <person name="Coleine C."/>
            <person name="Masonjones S."/>
            <person name="Stajich J.E."/>
        </authorList>
    </citation>
    <scope>NUCLEOTIDE SEQUENCE [LARGE SCALE GENOMIC DNA]</scope>
    <source>
        <strain evidence="6 7">CCFEE 5311</strain>
    </source>
</reference>
<keyword evidence="3 5" id="KW-1133">Transmembrane helix</keyword>
<accession>A0A4U0UC92</accession>
<evidence type="ECO:0000313" key="6">
    <source>
        <dbReference type="EMBL" id="TKA32322.1"/>
    </source>
</evidence>
<evidence type="ECO:0000256" key="2">
    <source>
        <dbReference type="ARBA" id="ARBA00022692"/>
    </source>
</evidence>
<feature type="transmembrane region" description="Helical" evidence="5">
    <location>
        <begin position="57"/>
        <end position="82"/>
    </location>
</feature>
<feature type="transmembrane region" description="Helical" evidence="5">
    <location>
        <begin position="94"/>
        <end position="114"/>
    </location>
</feature>
<dbReference type="Proteomes" id="UP000310066">
    <property type="component" value="Unassembled WGS sequence"/>
</dbReference>
<sequence length="175" mass="18969">MLTVAWYVPMAIGGCLLATLGGLILHRIPAVVLMAITGLAIIIDSLLFALAPTNANYWAWFFPSVICATVAVDLIFNVANIFLSTSMPARQQGLAGALANVIPQFAIALMLGFADIVVTGTAQQGQRQSYRNAFWLELACGATALVIFMGFVRIERAKSDYTADEKEERRQEEIA</sequence>
<dbReference type="Gene3D" id="1.20.1250.20">
    <property type="entry name" value="MFS general substrate transporter like domains"/>
    <property type="match status" value="1"/>
</dbReference>
<evidence type="ECO:0008006" key="8">
    <source>
        <dbReference type="Google" id="ProtNLM"/>
    </source>
</evidence>
<evidence type="ECO:0000256" key="3">
    <source>
        <dbReference type="ARBA" id="ARBA00022989"/>
    </source>
</evidence>
<dbReference type="PANTHER" id="PTHR42718:SF36">
    <property type="entry name" value="MULTIDRUG TRANSPORTER, PUTATIVE (AFU_ORTHOLOGUE AFUA_4G13820)-RELATED"/>
    <property type="match status" value="1"/>
</dbReference>
<dbReference type="OrthoDB" id="3936313at2759"/>
<proteinExistence type="predicted"/>
<evidence type="ECO:0000256" key="4">
    <source>
        <dbReference type="ARBA" id="ARBA00023136"/>
    </source>
</evidence>
<dbReference type="GO" id="GO:0016020">
    <property type="term" value="C:membrane"/>
    <property type="evidence" value="ECO:0007669"/>
    <property type="project" value="UniProtKB-SubCell"/>
</dbReference>
<protein>
    <recommendedName>
        <fullName evidence="8">Major facilitator superfamily (MFS) profile domain-containing protein</fullName>
    </recommendedName>
</protein>
<feature type="transmembrane region" description="Helical" evidence="5">
    <location>
        <begin position="6"/>
        <end position="25"/>
    </location>
</feature>
<name>A0A4U0UC92_9PEZI</name>
<dbReference type="InterPro" id="IPR036259">
    <property type="entry name" value="MFS_trans_sf"/>
</dbReference>
<comment type="caution">
    <text evidence="6">The sequence shown here is derived from an EMBL/GenBank/DDBJ whole genome shotgun (WGS) entry which is preliminary data.</text>
</comment>
<dbReference type="STRING" id="329885.A0A4U0UC92"/>
<organism evidence="6 7">
    <name type="scientific">Friedmanniomyces endolithicus</name>
    <dbReference type="NCBI Taxonomy" id="329885"/>
    <lineage>
        <taxon>Eukaryota</taxon>
        <taxon>Fungi</taxon>
        <taxon>Dikarya</taxon>
        <taxon>Ascomycota</taxon>
        <taxon>Pezizomycotina</taxon>
        <taxon>Dothideomycetes</taxon>
        <taxon>Dothideomycetidae</taxon>
        <taxon>Mycosphaerellales</taxon>
        <taxon>Teratosphaeriaceae</taxon>
        <taxon>Friedmanniomyces</taxon>
    </lineage>
</organism>
<dbReference type="SUPFAM" id="SSF103473">
    <property type="entry name" value="MFS general substrate transporter"/>
    <property type="match status" value="1"/>
</dbReference>
<feature type="transmembrane region" description="Helical" evidence="5">
    <location>
        <begin position="32"/>
        <end position="51"/>
    </location>
</feature>
<gene>
    <name evidence="6" type="ORF">B0A54_14473</name>
</gene>
<keyword evidence="2 5" id="KW-0812">Transmembrane</keyword>
<dbReference type="EMBL" id="NAJP01000091">
    <property type="protein sequence ID" value="TKA32322.1"/>
    <property type="molecule type" value="Genomic_DNA"/>
</dbReference>